<dbReference type="SUPFAM" id="SSF54719">
    <property type="entry name" value="Fe,Mn superoxide dismutase (SOD), C-terminal domain"/>
    <property type="match status" value="1"/>
</dbReference>
<dbReference type="PRINTS" id="PR01703">
    <property type="entry name" value="MNSODISMTASE"/>
</dbReference>
<evidence type="ECO:0000256" key="6">
    <source>
        <dbReference type="PIRSR" id="PIRSR000349-1"/>
    </source>
</evidence>
<feature type="binding site" evidence="6">
    <location>
        <position position="74"/>
    </location>
    <ligand>
        <name>Mn(2+)</name>
        <dbReference type="ChEBI" id="CHEBI:29035"/>
    </ligand>
</feature>
<evidence type="ECO:0000256" key="1">
    <source>
        <dbReference type="ARBA" id="ARBA00008714"/>
    </source>
</evidence>
<accession>A0A1M6P804</accession>
<comment type="catalytic activity">
    <reaction evidence="5 7">
        <text>2 superoxide + 2 H(+) = H2O2 + O2</text>
        <dbReference type="Rhea" id="RHEA:20696"/>
        <dbReference type="ChEBI" id="CHEBI:15378"/>
        <dbReference type="ChEBI" id="CHEBI:15379"/>
        <dbReference type="ChEBI" id="CHEBI:16240"/>
        <dbReference type="ChEBI" id="CHEBI:18421"/>
        <dbReference type="EC" id="1.15.1.1"/>
    </reaction>
</comment>
<dbReference type="InterPro" id="IPR019833">
    <property type="entry name" value="Mn/Fe_SOD_BS"/>
</dbReference>
<dbReference type="Gene3D" id="3.55.40.20">
    <property type="entry name" value="Iron/manganese superoxide dismutase, C-terminal domain"/>
    <property type="match status" value="1"/>
</dbReference>
<dbReference type="EMBL" id="FRAL01000001">
    <property type="protein sequence ID" value="SHK04064.1"/>
    <property type="molecule type" value="Genomic_DNA"/>
</dbReference>
<feature type="domain" description="Manganese/iron superoxide dismutase C-terminal" evidence="9">
    <location>
        <begin position="89"/>
        <end position="190"/>
    </location>
</feature>
<dbReference type="AlphaFoldDB" id="A0A1M6P804"/>
<evidence type="ECO:0000256" key="4">
    <source>
        <dbReference type="ARBA" id="ARBA00023004"/>
    </source>
</evidence>
<keyword evidence="4" id="KW-0408">Iron</keyword>
<dbReference type="Pfam" id="PF02777">
    <property type="entry name" value="Sod_Fe_C"/>
    <property type="match status" value="1"/>
</dbReference>
<evidence type="ECO:0000256" key="5">
    <source>
        <dbReference type="ARBA" id="ARBA00049204"/>
    </source>
</evidence>
<dbReference type="Pfam" id="PF00081">
    <property type="entry name" value="Sod_Fe_N"/>
    <property type="match status" value="1"/>
</dbReference>
<dbReference type="PANTHER" id="PTHR42769:SF3">
    <property type="entry name" value="SUPEROXIDE DISMUTASE [FE] 2, CHLOROPLASTIC"/>
    <property type="match status" value="1"/>
</dbReference>
<dbReference type="GO" id="GO:0046914">
    <property type="term" value="F:transition metal ion binding"/>
    <property type="evidence" value="ECO:0007669"/>
    <property type="project" value="UniProtKB-ARBA"/>
</dbReference>
<dbReference type="EC" id="1.15.1.1" evidence="7"/>
<dbReference type="InterPro" id="IPR036324">
    <property type="entry name" value="Mn/Fe_SOD_N_sf"/>
</dbReference>
<dbReference type="Proteomes" id="UP000184248">
    <property type="component" value="Unassembled WGS sequence"/>
</dbReference>
<feature type="binding site" evidence="6">
    <location>
        <position position="27"/>
    </location>
    <ligand>
        <name>Mn(2+)</name>
        <dbReference type="ChEBI" id="CHEBI:29035"/>
    </ligand>
</feature>
<proteinExistence type="inferred from homology"/>
<feature type="binding site" evidence="6">
    <location>
        <position position="157"/>
    </location>
    <ligand>
        <name>Mn(2+)</name>
        <dbReference type="ChEBI" id="CHEBI:29035"/>
    </ligand>
</feature>
<protein>
    <recommendedName>
        <fullName evidence="7">Superoxide dismutase</fullName>
        <ecNumber evidence="7">1.15.1.1</ecNumber>
    </recommendedName>
</protein>
<evidence type="ECO:0000256" key="2">
    <source>
        <dbReference type="ARBA" id="ARBA00022723"/>
    </source>
</evidence>
<dbReference type="PANTHER" id="PTHR42769">
    <property type="entry name" value="SUPEROXIDE DISMUTASE"/>
    <property type="match status" value="1"/>
</dbReference>
<evidence type="ECO:0000256" key="3">
    <source>
        <dbReference type="ARBA" id="ARBA00023002"/>
    </source>
</evidence>
<keyword evidence="3 7" id="KW-0560">Oxidoreductase</keyword>
<dbReference type="InterPro" id="IPR019832">
    <property type="entry name" value="Mn/Fe_SOD_C"/>
</dbReference>
<keyword evidence="11" id="KW-1185">Reference proteome</keyword>
<evidence type="ECO:0000313" key="11">
    <source>
        <dbReference type="Proteomes" id="UP000184248"/>
    </source>
</evidence>
<dbReference type="FunFam" id="3.55.40.20:FF:000001">
    <property type="entry name" value="Superoxide dismutase"/>
    <property type="match status" value="1"/>
</dbReference>
<evidence type="ECO:0000259" key="8">
    <source>
        <dbReference type="Pfam" id="PF00081"/>
    </source>
</evidence>
<dbReference type="PROSITE" id="PS00088">
    <property type="entry name" value="SOD_MN"/>
    <property type="match status" value="1"/>
</dbReference>
<organism evidence="10 11">
    <name type="scientific">Halomonas caseinilytica</name>
    <dbReference type="NCBI Taxonomy" id="438744"/>
    <lineage>
        <taxon>Bacteria</taxon>
        <taxon>Pseudomonadati</taxon>
        <taxon>Pseudomonadota</taxon>
        <taxon>Gammaproteobacteria</taxon>
        <taxon>Oceanospirillales</taxon>
        <taxon>Halomonadaceae</taxon>
        <taxon>Halomonas</taxon>
    </lineage>
</organism>
<dbReference type="SUPFAM" id="SSF46609">
    <property type="entry name" value="Fe,Mn superoxide dismutase (SOD), N-terminal domain"/>
    <property type="match status" value="1"/>
</dbReference>
<dbReference type="GO" id="GO:0005737">
    <property type="term" value="C:cytoplasm"/>
    <property type="evidence" value="ECO:0007669"/>
    <property type="project" value="UniProtKB-ARBA"/>
</dbReference>
<keyword evidence="2 6" id="KW-0479">Metal-binding</keyword>
<dbReference type="OrthoDB" id="9803125at2"/>
<dbReference type="InterPro" id="IPR019831">
    <property type="entry name" value="Mn/Fe_SOD_N"/>
</dbReference>
<comment type="similarity">
    <text evidence="1 7">Belongs to the iron/manganese superoxide dismutase family.</text>
</comment>
<reference evidence="11" key="1">
    <citation type="submission" date="2016-11" db="EMBL/GenBank/DDBJ databases">
        <authorList>
            <person name="Varghese N."/>
            <person name="Submissions S."/>
        </authorList>
    </citation>
    <scope>NUCLEOTIDE SEQUENCE [LARGE SCALE GENOMIC DNA]</scope>
    <source>
        <strain evidence="11">ALO Sharm</strain>
    </source>
</reference>
<dbReference type="RefSeq" id="WP_064698444.1">
    <property type="nucleotide sequence ID" value="NZ_BDEO01000001.1"/>
</dbReference>
<name>A0A1M6P804_9GAMM</name>
<evidence type="ECO:0000259" key="9">
    <source>
        <dbReference type="Pfam" id="PF02777"/>
    </source>
</evidence>
<dbReference type="InterPro" id="IPR001189">
    <property type="entry name" value="Mn/Fe_SOD"/>
</dbReference>
<gene>
    <name evidence="10" type="ORF">SAMN05192556_101649</name>
</gene>
<dbReference type="InterPro" id="IPR036314">
    <property type="entry name" value="SOD_C_sf"/>
</dbReference>
<evidence type="ECO:0000313" key="10">
    <source>
        <dbReference type="EMBL" id="SHK04064.1"/>
    </source>
</evidence>
<feature type="domain" description="Manganese/iron superoxide dismutase N-terminal" evidence="8">
    <location>
        <begin position="3"/>
        <end position="82"/>
    </location>
</feature>
<evidence type="ECO:0000256" key="7">
    <source>
        <dbReference type="RuleBase" id="RU000414"/>
    </source>
</evidence>
<comment type="function">
    <text evidence="7">Destroys radicals which are normally produced within the cells and which are toxic to biological systems.</text>
</comment>
<dbReference type="Gene3D" id="1.10.287.990">
    <property type="entry name" value="Fe,Mn superoxide dismutase (SOD) domain"/>
    <property type="match status" value="1"/>
</dbReference>
<dbReference type="PIRSF" id="PIRSF000349">
    <property type="entry name" value="SODismutase"/>
    <property type="match status" value="1"/>
</dbReference>
<feature type="binding site" evidence="6">
    <location>
        <position position="161"/>
    </location>
    <ligand>
        <name>Mn(2+)</name>
        <dbReference type="ChEBI" id="CHEBI:29035"/>
    </ligand>
</feature>
<dbReference type="FunFam" id="1.10.287.990:FF:000002">
    <property type="entry name" value="Superoxide dismutase"/>
    <property type="match status" value="1"/>
</dbReference>
<sequence>MAFELPVLPYEKNALEPYLSAETLEYHYGKHHQAYVTRLNQLVEGTEDADKSLGEIITSSSGRLFNEAAQVWNHAFYWHCLSPKGGGRPSGALAEAIDADYGSFEGFKEAFNAMAMDNFGSGWTWLATNGDNSLTIINGDDADCPVAHDHTPLLIVDVWEHAYYIDYRHARRKYLENIWKIMNWDFVAQNFAA</sequence>
<dbReference type="GO" id="GO:0004784">
    <property type="term" value="F:superoxide dismutase activity"/>
    <property type="evidence" value="ECO:0007669"/>
    <property type="project" value="UniProtKB-EC"/>
</dbReference>